<keyword evidence="5" id="KW-1133">Transmembrane helix</keyword>
<comment type="similarity">
    <text evidence="2">Belongs to the CPA3 antiporters (TC 2.A.63) subunit E family.</text>
</comment>
<evidence type="ECO:0000256" key="4">
    <source>
        <dbReference type="ARBA" id="ARBA00022692"/>
    </source>
</evidence>
<accession>A0ABS1CLA7</accession>
<evidence type="ECO:0000256" key="3">
    <source>
        <dbReference type="ARBA" id="ARBA00022475"/>
    </source>
</evidence>
<gene>
    <name evidence="7" type="ORF">CKO31_18520</name>
</gene>
<protein>
    <recommendedName>
        <fullName evidence="9">Cation transporter</fullName>
    </recommendedName>
</protein>
<evidence type="ECO:0000256" key="2">
    <source>
        <dbReference type="ARBA" id="ARBA00006228"/>
    </source>
</evidence>
<dbReference type="Proteomes" id="UP000748752">
    <property type="component" value="Unassembled WGS sequence"/>
</dbReference>
<keyword evidence="3" id="KW-1003">Cell membrane</keyword>
<evidence type="ECO:0000256" key="1">
    <source>
        <dbReference type="ARBA" id="ARBA00004651"/>
    </source>
</evidence>
<name>A0ABS1CLA7_9GAMM</name>
<comment type="subcellular location">
    <subcellularLocation>
        <location evidence="1">Cell membrane</location>
        <topology evidence="1">Multi-pass membrane protein</topology>
    </subcellularLocation>
</comment>
<comment type="caution">
    <text evidence="7">The sequence shown here is derived from an EMBL/GenBank/DDBJ whole genome shotgun (WGS) entry which is preliminary data.</text>
</comment>
<evidence type="ECO:0000256" key="5">
    <source>
        <dbReference type="ARBA" id="ARBA00022989"/>
    </source>
</evidence>
<reference evidence="7 8" key="1">
    <citation type="journal article" date="2020" name="Microorganisms">
        <title>Osmotic Adaptation and Compatible Solute Biosynthesis of Phototrophic Bacteria as Revealed from Genome Analyses.</title>
        <authorList>
            <person name="Imhoff J.F."/>
            <person name="Rahn T."/>
            <person name="Kunzel S."/>
            <person name="Keller A."/>
            <person name="Neulinger S.C."/>
        </authorList>
    </citation>
    <scope>NUCLEOTIDE SEQUENCE [LARGE SCALE GENOMIC DNA]</scope>
    <source>
        <strain evidence="7 8">DSM 6210</strain>
    </source>
</reference>
<keyword evidence="4" id="KW-0812">Transmembrane</keyword>
<evidence type="ECO:0000313" key="8">
    <source>
        <dbReference type="Proteomes" id="UP000748752"/>
    </source>
</evidence>
<organism evidence="7 8">
    <name type="scientific">Thiohalocapsa halophila</name>
    <dbReference type="NCBI Taxonomy" id="69359"/>
    <lineage>
        <taxon>Bacteria</taxon>
        <taxon>Pseudomonadati</taxon>
        <taxon>Pseudomonadota</taxon>
        <taxon>Gammaproteobacteria</taxon>
        <taxon>Chromatiales</taxon>
        <taxon>Chromatiaceae</taxon>
        <taxon>Thiohalocapsa</taxon>
    </lineage>
</organism>
<proteinExistence type="inferred from homology"/>
<sequence>MLYFLLLFSALGAFWLLLSGHWHNQLLLALGAASALLAAWVGVRMERRDTGAYSLGMLLRLPRYLAWLVAAIVRANIDVVNRIWYPDTHPIHPVAGRLPSSQGTDLGKTIYANSITLTPGTVAIEIGDDDVFVHALTREGFDELAAGEMDRRVTWAEGGRR</sequence>
<dbReference type="InterPro" id="IPR002758">
    <property type="entry name" value="Cation_antiport_E"/>
</dbReference>
<dbReference type="PANTHER" id="PTHR34584">
    <property type="entry name" value="NA(+)/H(+) ANTIPORTER SUBUNIT E1"/>
    <property type="match status" value="1"/>
</dbReference>
<dbReference type="RefSeq" id="WP_200240477.1">
    <property type="nucleotide sequence ID" value="NZ_NRRV01000055.1"/>
</dbReference>
<keyword evidence="8" id="KW-1185">Reference proteome</keyword>
<keyword evidence="6" id="KW-0472">Membrane</keyword>
<dbReference type="EMBL" id="NRRV01000055">
    <property type="protein sequence ID" value="MBK1632702.1"/>
    <property type="molecule type" value="Genomic_DNA"/>
</dbReference>
<dbReference type="PANTHER" id="PTHR34584:SF1">
    <property type="entry name" value="NA(+)_H(+) ANTIPORTER SUBUNIT E1"/>
    <property type="match status" value="1"/>
</dbReference>
<dbReference type="Pfam" id="PF01899">
    <property type="entry name" value="MNHE"/>
    <property type="match status" value="1"/>
</dbReference>
<evidence type="ECO:0000313" key="7">
    <source>
        <dbReference type="EMBL" id="MBK1632702.1"/>
    </source>
</evidence>
<evidence type="ECO:0000256" key="6">
    <source>
        <dbReference type="ARBA" id="ARBA00023136"/>
    </source>
</evidence>
<evidence type="ECO:0008006" key="9">
    <source>
        <dbReference type="Google" id="ProtNLM"/>
    </source>
</evidence>